<name>A0A3T0DJB6_BREAU</name>
<dbReference type="InterPro" id="IPR006657">
    <property type="entry name" value="MoPterin_dinucl-bd_dom"/>
</dbReference>
<reference evidence="10 11" key="2">
    <citation type="submission" date="2019-01" db="EMBL/GenBank/DDBJ databases">
        <title>Comparative genomic analysis of Brevibacterium aurantiacum sheds light on its evolution and its adaptation to smear-ripened cheeses.</title>
        <authorList>
            <person name="Moineau S."/>
        </authorList>
    </citation>
    <scope>NUCLEOTIDE SEQUENCE [LARGE SCALE GENOMIC DNA]</scope>
    <source>
        <strain evidence="10 11">SMQ-1417</strain>
    </source>
</reference>
<dbReference type="Pfam" id="PF00384">
    <property type="entry name" value="Molybdopterin"/>
    <property type="match status" value="2"/>
</dbReference>
<protein>
    <submittedName>
        <fullName evidence="10">Formate dehydrogenase</fullName>
    </submittedName>
</protein>
<feature type="region of interest" description="Disordered" evidence="7">
    <location>
        <begin position="601"/>
        <end position="629"/>
    </location>
</feature>
<dbReference type="Pfam" id="PF01568">
    <property type="entry name" value="Molydop_binding"/>
    <property type="match status" value="1"/>
</dbReference>
<dbReference type="GO" id="GO:0009061">
    <property type="term" value="P:anaerobic respiration"/>
    <property type="evidence" value="ECO:0007669"/>
    <property type="project" value="TreeGrafter"/>
</dbReference>
<keyword evidence="4" id="KW-0004">4Fe-4S</keyword>
<dbReference type="Gene3D" id="2.40.40.20">
    <property type="match status" value="1"/>
</dbReference>
<dbReference type="AlphaFoldDB" id="A0A3T0DJB6"/>
<dbReference type="GO" id="GO:0043546">
    <property type="term" value="F:molybdopterin cofactor binding"/>
    <property type="evidence" value="ECO:0007669"/>
    <property type="project" value="InterPro"/>
</dbReference>
<organism evidence="10 11">
    <name type="scientific">Brevibacterium aurantiacum</name>
    <dbReference type="NCBI Taxonomy" id="273384"/>
    <lineage>
        <taxon>Bacteria</taxon>
        <taxon>Bacillati</taxon>
        <taxon>Actinomycetota</taxon>
        <taxon>Actinomycetes</taxon>
        <taxon>Micrococcales</taxon>
        <taxon>Brevibacteriaceae</taxon>
        <taxon>Brevibacterium</taxon>
    </lineage>
</organism>
<feature type="domain" description="Molybdopterin dinucleotide-binding" evidence="9">
    <location>
        <begin position="702"/>
        <end position="821"/>
    </location>
</feature>
<evidence type="ECO:0000256" key="7">
    <source>
        <dbReference type="SAM" id="MobiDB-lite"/>
    </source>
</evidence>
<gene>
    <name evidence="10" type="ORF">CXR23_20025</name>
</gene>
<evidence type="ECO:0000256" key="4">
    <source>
        <dbReference type="ARBA" id="ARBA00022485"/>
    </source>
</evidence>
<dbReference type="Gene3D" id="3.40.228.10">
    <property type="entry name" value="Dimethylsulfoxide Reductase, domain 2"/>
    <property type="match status" value="2"/>
</dbReference>
<keyword evidence="6" id="KW-0560">Oxidoreductase</keyword>
<dbReference type="SUPFAM" id="SSF53706">
    <property type="entry name" value="Formate dehydrogenase/DMSO reductase, domains 1-3"/>
    <property type="match status" value="1"/>
</dbReference>
<dbReference type="PANTHER" id="PTHR43598">
    <property type="entry name" value="TUNGSTEN-CONTAINING FORMYLMETHANOFURAN DEHYDROGENASE 2 SUBUNIT B"/>
    <property type="match status" value="1"/>
</dbReference>
<comment type="cofactor">
    <cofactor evidence="1">
        <name>[4Fe-4S] cluster</name>
        <dbReference type="ChEBI" id="CHEBI:49883"/>
    </cofactor>
</comment>
<dbReference type="GO" id="GO:0051539">
    <property type="term" value="F:4 iron, 4 sulfur cluster binding"/>
    <property type="evidence" value="ECO:0007669"/>
    <property type="project" value="UniProtKB-KW"/>
</dbReference>
<proteinExistence type="inferred from homology"/>
<keyword evidence="5" id="KW-0479">Metal-binding</keyword>
<comment type="similarity">
    <text evidence="3">Belongs to the prokaryotic molybdopterin-containing oxidoreductase family.</text>
</comment>
<dbReference type="GO" id="GO:0030313">
    <property type="term" value="C:cell envelope"/>
    <property type="evidence" value="ECO:0007669"/>
    <property type="project" value="UniProtKB-SubCell"/>
</dbReference>
<dbReference type="GO" id="GO:0016491">
    <property type="term" value="F:oxidoreductase activity"/>
    <property type="evidence" value="ECO:0007669"/>
    <property type="project" value="UniProtKB-KW"/>
</dbReference>
<dbReference type="GO" id="GO:0009055">
    <property type="term" value="F:electron transfer activity"/>
    <property type="evidence" value="ECO:0007669"/>
    <property type="project" value="TreeGrafter"/>
</dbReference>
<evidence type="ECO:0000256" key="2">
    <source>
        <dbReference type="ARBA" id="ARBA00004196"/>
    </source>
</evidence>
<dbReference type="SUPFAM" id="SSF50692">
    <property type="entry name" value="ADC-like"/>
    <property type="match status" value="1"/>
</dbReference>
<dbReference type="PANTHER" id="PTHR43598:SF1">
    <property type="entry name" value="FORMATE DEHYDROGENASE-O MAJOR SUBUNIT"/>
    <property type="match status" value="1"/>
</dbReference>
<dbReference type="EMBL" id="CP025330">
    <property type="protein sequence ID" value="AZT95152.1"/>
    <property type="molecule type" value="Genomic_DNA"/>
</dbReference>
<evidence type="ECO:0000259" key="8">
    <source>
        <dbReference type="Pfam" id="PF00384"/>
    </source>
</evidence>
<dbReference type="InterPro" id="IPR009010">
    <property type="entry name" value="Asp_de-COase-like_dom_sf"/>
</dbReference>
<dbReference type="InterPro" id="IPR006656">
    <property type="entry name" value="Mopterin_OxRdtase"/>
</dbReference>
<evidence type="ECO:0000256" key="5">
    <source>
        <dbReference type="ARBA" id="ARBA00022723"/>
    </source>
</evidence>
<evidence type="ECO:0000256" key="1">
    <source>
        <dbReference type="ARBA" id="ARBA00001966"/>
    </source>
</evidence>
<accession>A0A3T0DJB6</accession>
<feature type="domain" description="Molybdopterin oxidoreductase" evidence="8">
    <location>
        <begin position="413"/>
        <end position="458"/>
    </location>
</feature>
<evidence type="ECO:0000259" key="9">
    <source>
        <dbReference type="Pfam" id="PF01568"/>
    </source>
</evidence>
<evidence type="ECO:0000256" key="3">
    <source>
        <dbReference type="ARBA" id="ARBA00010312"/>
    </source>
</evidence>
<dbReference type="GO" id="GO:0030151">
    <property type="term" value="F:molybdenum ion binding"/>
    <property type="evidence" value="ECO:0007669"/>
    <property type="project" value="TreeGrafter"/>
</dbReference>
<dbReference type="Proteomes" id="UP000283000">
    <property type="component" value="Chromosome"/>
</dbReference>
<evidence type="ECO:0000313" key="11">
    <source>
        <dbReference type="Proteomes" id="UP000283000"/>
    </source>
</evidence>
<feature type="domain" description="Molybdopterin oxidoreductase" evidence="8">
    <location>
        <begin position="11"/>
        <end position="381"/>
    </location>
</feature>
<dbReference type="Gene3D" id="3.40.50.740">
    <property type="match status" value="1"/>
</dbReference>
<evidence type="ECO:0000313" key="10">
    <source>
        <dbReference type="EMBL" id="AZT95152.1"/>
    </source>
</evidence>
<keyword evidence="4" id="KW-0408">Iron</keyword>
<sequence>MGTSFGRGGATQPVQDMANADCIIIQGSNMAECHPVGFQWVTEAKARGARVIHVDPRFTRTTAIADKHVPIRAGSDIVLLGALINRVLSDGLHFDEYVRAYTNATNLISENYQDTEDLDGLFSGFDPDTNSYDNSTWSYQTDEAGRAVRDESLSDPRSVFQILKRHYARYTPEMVAENCGIKPADFEYLVESVTQNSGRERTTCFAYAVGWTQHSLGAQFIRTASILQLLLGNMGRPGGGIMALRGHATIQGSTDIPTLFNLLPGYLPMPSAGVHETFEDYVGAVGTPETHKGYWANGRSYATSLLKAWWGDAATKENDFAYDYLPKINGAHGTYQTQVRMLNDGVDGYFLLGQNPAVGSANGRMQRMAMSHLKWMVVRDFRLIESATWWKDGPEIESGELKTEDIETEMFFMPAANHTEKAGTFTQTQRLVQWRHKAVNPPGDAQSELDFFFELGKRVREKLKDSTDPRDRPLLDMTWDYPVDEEGEVDPESVLAEINGYYVGGEKDGVPLDNFNQMTDDGTTAGGCWIYAGIYAGGQNMAARRKPRDEQDETAAEWAWAWPANRRILYNRASAAPDGAPWSERKKFVWWDEESGKWTGKDVPDFPIDRAPSARSDQAHGGPANLDGDDPFIMQADGKGWLFAPSGMIDGPMPTHYEPQESTVANPLYDQQSSPTRLVMRREDNLSAPGAGNPGSEVYPYVFTTYRLTEHHTAGGMSRWLPYLSELQPEMFCEISPELAAEMGLEPYGWATLVSPRAAIEARVLVTRRMTPLTIGGKTIHQIGLPYHWGVGGDATVEGDSANDLLGVTMDPNAFIQNSKYVAGTIMPGRRPRGPELVDFVEKYQREAGLGPESGNQLVTVSDDVVAASHEAGSEAHKGGHPHRGGDSAVGVSPGRTYGAESSDGGDPSGAEVAEDSSLTDSADDRTGRIDMQPTAKGAGNRADDGDPTDGDPDQGYVGSDADSVETGNLGEGAPSPEGESIGEDTVDNRGNEED</sequence>
<comment type="subcellular location">
    <subcellularLocation>
        <location evidence="2">Cell envelope</location>
    </subcellularLocation>
</comment>
<feature type="region of interest" description="Disordered" evidence="7">
    <location>
        <begin position="872"/>
        <end position="995"/>
    </location>
</feature>
<evidence type="ECO:0000256" key="6">
    <source>
        <dbReference type="ARBA" id="ARBA00023002"/>
    </source>
</evidence>
<reference evidence="10 11" key="1">
    <citation type="submission" date="2017-12" db="EMBL/GenBank/DDBJ databases">
        <authorList>
            <person name="Levesque S."/>
        </authorList>
    </citation>
    <scope>NUCLEOTIDE SEQUENCE [LARGE SCALE GENOMIC DNA]</scope>
    <source>
        <strain evidence="10 11">SMQ-1417</strain>
    </source>
</reference>
<keyword evidence="4" id="KW-0411">Iron-sulfur</keyword>